<keyword evidence="5" id="KW-1185">Reference proteome</keyword>
<dbReference type="InterPro" id="IPR013766">
    <property type="entry name" value="Thioredoxin_domain"/>
</dbReference>
<dbReference type="Proteomes" id="UP000199208">
    <property type="component" value="Unassembled WGS sequence"/>
</dbReference>
<dbReference type="GO" id="GO:0016853">
    <property type="term" value="F:isomerase activity"/>
    <property type="evidence" value="ECO:0007669"/>
    <property type="project" value="UniProtKB-KW"/>
</dbReference>
<keyword evidence="4" id="KW-0413">Isomerase</keyword>
<dbReference type="AlphaFoldDB" id="A0A1G5S5T8"/>
<keyword evidence="2" id="KW-0732">Signal</keyword>
<dbReference type="Pfam" id="PF00578">
    <property type="entry name" value="AhpC-TSA"/>
    <property type="match status" value="1"/>
</dbReference>
<evidence type="ECO:0000259" key="3">
    <source>
        <dbReference type="PROSITE" id="PS51352"/>
    </source>
</evidence>
<dbReference type="STRING" id="1120920.SAMN03080599_02955"/>
<feature type="signal peptide" evidence="2">
    <location>
        <begin position="1"/>
        <end position="34"/>
    </location>
</feature>
<reference evidence="4 5" key="1">
    <citation type="submission" date="2016-10" db="EMBL/GenBank/DDBJ databases">
        <authorList>
            <person name="de Groot N.N."/>
        </authorList>
    </citation>
    <scope>NUCLEOTIDE SEQUENCE [LARGE SCALE GENOMIC DNA]</scope>
    <source>
        <strain evidence="4 5">DSM 2784</strain>
    </source>
</reference>
<dbReference type="RefSeq" id="WP_092592810.1">
    <property type="nucleotide sequence ID" value="NZ_FMWL01000021.1"/>
</dbReference>
<dbReference type="PROSITE" id="PS51257">
    <property type="entry name" value="PROKAR_LIPOPROTEIN"/>
    <property type="match status" value="1"/>
</dbReference>
<organism evidence="4 5">
    <name type="scientific">Acidaminobacter hydrogenoformans DSM 2784</name>
    <dbReference type="NCBI Taxonomy" id="1120920"/>
    <lineage>
        <taxon>Bacteria</taxon>
        <taxon>Bacillati</taxon>
        <taxon>Bacillota</taxon>
        <taxon>Clostridia</taxon>
        <taxon>Peptostreptococcales</taxon>
        <taxon>Acidaminobacteraceae</taxon>
        <taxon>Acidaminobacter</taxon>
    </lineage>
</organism>
<dbReference type="OrthoDB" id="9809733at2"/>
<dbReference type="Gene3D" id="3.40.30.10">
    <property type="entry name" value="Glutaredoxin"/>
    <property type="match status" value="1"/>
</dbReference>
<dbReference type="InterPro" id="IPR000866">
    <property type="entry name" value="AhpC/TSA"/>
</dbReference>
<dbReference type="PANTHER" id="PTHR42852:SF17">
    <property type="entry name" value="THIOREDOXIN-LIKE PROTEIN HI_1115"/>
    <property type="match status" value="1"/>
</dbReference>
<sequence length="198" mass="21993">MDKKMKSIGKPVLFLIALLALMLAIGGCSPQAPASEVPASETPNAESPGSEAQAEDPYNKVIPFELPDLDGNIVSISDFEEKYVLINFWATWCTYCDQEMPDLQKLQDNYGDELVVILVNVQEKEEEVGAYLEKRGLSMLTVLDQKGEVSGMYGVTGMPSSYFVTPDQRVIGYVAGMMSYETMEQSLEYVKEQYEATK</sequence>
<accession>A0A1G5S5T8</accession>
<proteinExistence type="predicted"/>
<dbReference type="PROSITE" id="PS51352">
    <property type="entry name" value="THIOREDOXIN_2"/>
    <property type="match status" value="1"/>
</dbReference>
<evidence type="ECO:0000313" key="4">
    <source>
        <dbReference type="EMBL" id="SCZ81704.1"/>
    </source>
</evidence>
<dbReference type="GO" id="GO:0016209">
    <property type="term" value="F:antioxidant activity"/>
    <property type="evidence" value="ECO:0007669"/>
    <property type="project" value="InterPro"/>
</dbReference>
<gene>
    <name evidence="4" type="ORF">SAMN03080599_02955</name>
</gene>
<dbReference type="GO" id="GO:0016491">
    <property type="term" value="F:oxidoreductase activity"/>
    <property type="evidence" value="ECO:0007669"/>
    <property type="project" value="InterPro"/>
</dbReference>
<dbReference type="InterPro" id="IPR017937">
    <property type="entry name" value="Thioredoxin_CS"/>
</dbReference>
<evidence type="ECO:0000313" key="5">
    <source>
        <dbReference type="Proteomes" id="UP000199208"/>
    </source>
</evidence>
<name>A0A1G5S5T8_9FIRM</name>
<dbReference type="InterPro" id="IPR036249">
    <property type="entry name" value="Thioredoxin-like_sf"/>
</dbReference>
<dbReference type="SUPFAM" id="SSF52833">
    <property type="entry name" value="Thioredoxin-like"/>
    <property type="match status" value="1"/>
</dbReference>
<dbReference type="PROSITE" id="PS00194">
    <property type="entry name" value="THIOREDOXIN_1"/>
    <property type="match status" value="1"/>
</dbReference>
<evidence type="ECO:0000256" key="1">
    <source>
        <dbReference type="SAM" id="MobiDB-lite"/>
    </source>
</evidence>
<dbReference type="CDD" id="cd02966">
    <property type="entry name" value="TlpA_like_family"/>
    <property type="match status" value="1"/>
</dbReference>
<dbReference type="InterPro" id="IPR050553">
    <property type="entry name" value="Thioredoxin_ResA/DsbE_sf"/>
</dbReference>
<protein>
    <submittedName>
        <fullName evidence="4">Thiol-disulfide isomerase or thioredoxin</fullName>
    </submittedName>
</protein>
<feature type="region of interest" description="Disordered" evidence="1">
    <location>
        <begin position="33"/>
        <end position="57"/>
    </location>
</feature>
<evidence type="ECO:0000256" key="2">
    <source>
        <dbReference type="SAM" id="SignalP"/>
    </source>
</evidence>
<feature type="domain" description="Thioredoxin" evidence="3">
    <location>
        <begin position="55"/>
        <end position="192"/>
    </location>
</feature>
<dbReference type="PANTHER" id="PTHR42852">
    <property type="entry name" value="THIOL:DISULFIDE INTERCHANGE PROTEIN DSBE"/>
    <property type="match status" value="1"/>
</dbReference>
<feature type="chain" id="PRO_5011556988" evidence="2">
    <location>
        <begin position="35"/>
        <end position="198"/>
    </location>
</feature>
<dbReference type="EMBL" id="FMWL01000021">
    <property type="protein sequence ID" value="SCZ81704.1"/>
    <property type="molecule type" value="Genomic_DNA"/>
</dbReference>